<dbReference type="Proteomes" id="UP001155040">
    <property type="component" value="Unassembled WGS sequence"/>
</dbReference>
<evidence type="ECO:0000259" key="1">
    <source>
        <dbReference type="Pfam" id="PF00801"/>
    </source>
</evidence>
<sequence length="99" mass="10152">MAPSPVVENEIQNQQANAGDDVIEVGLEQVFSAPSGTPLTYSASSSDEGVASVAVNSATLTVTPLEGGEAEIMVTASNERGEATDAFEVQVFASPPDRP</sequence>
<gene>
    <name evidence="2" type="ORF">GGQ01_000745</name>
</gene>
<dbReference type="InterPro" id="IPR000601">
    <property type="entry name" value="PKD_dom"/>
</dbReference>
<dbReference type="Gene3D" id="2.60.40.10">
    <property type="entry name" value="Immunoglobulins"/>
    <property type="match status" value="1"/>
</dbReference>
<evidence type="ECO:0000313" key="2">
    <source>
        <dbReference type="EMBL" id="MCS4035697.1"/>
    </source>
</evidence>
<feature type="domain" description="PKD" evidence="1">
    <location>
        <begin position="17"/>
        <end position="91"/>
    </location>
</feature>
<proteinExistence type="predicted"/>
<dbReference type="RefSeq" id="WP_183990584.1">
    <property type="nucleotide sequence ID" value="NZ_JACIFG010000005.1"/>
</dbReference>
<reference evidence="2" key="1">
    <citation type="submission" date="2022-08" db="EMBL/GenBank/DDBJ databases">
        <title>Genomic Encyclopedia of Type Strains, Phase V (KMG-V): Genome sequencing to study the core and pangenomes of soil and plant-associated prokaryotes.</title>
        <authorList>
            <person name="Whitman W."/>
        </authorList>
    </citation>
    <scope>NUCLEOTIDE SEQUENCE</scope>
    <source>
        <strain evidence="2">SP3012</strain>
    </source>
</reference>
<comment type="caution">
    <text evidence="2">The sequence shown here is derived from an EMBL/GenBank/DDBJ whole genome shotgun (WGS) entry which is preliminary data.</text>
</comment>
<dbReference type="Pfam" id="PF00801">
    <property type="entry name" value="PKD"/>
    <property type="match status" value="1"/>
</dbReference>
<dbReference type="EMBL" id="JANUBF010000003">
    <property type="protein sequence ID" value="MCS4035697.1"/>
    <property type="molecule type" value="Genomic_DNA"/>
</dbReference>
<organism evidence="2 3">
    <name type="scientific">Salinibacter ruber</name>
    <dbReference type="NCBI Taxonomy" id="146919"/>
    <lineage>
        <taxon>Bacteria</taxon>
        <taxon>Pseudomonadati</taxon>
        <taxon>Rhodothermota</taxon>
        <taxon>Rhodothermia</taxon>
        <taxon>Rhodothermales</taxon>
        <taxon>Salinibacteraceae</taxon>
        <taxon>Salinibacter</taxon>
    </lineage>
</organism>
<dbReference type="AlphaFoldDB" id="A0A9X2T6C0"/>
<protein>
    <submittedName>
        <fullName evidence="2">Uncharacterized protein YjdB</fullName>
    </submittedName>
</protein>
<evidence type="ECO:0000313" key="3">
    <source>
        <dbReference type="Proteomes" id="UP001155040"/>
    </source>
</evidence>
<name>A0A9X2T6C0_9BACT</name>
<dbReference type="InterPro" id="IPR013783">
    <property type="entry name" value="Ig-like_fold"/>
</dbReference>
<accession>A0A9X2T6C0</accession>